<feature type="transmembrane region" description="Helical" evidence="1">
    <location>
        <begin position="77"/>
        <end position="107"/>
    </location>
</feature>
<evidence type="ECO:0000313" key="3">
    <source>
        <dbReference type="EMBL" id="GEP60501.1"/>
    </source>
</evidence>
<protein>
    <submittedName>
        <fullName evidence="3">Tripartite tricarboxylate transporter TctB</fullName>
    </submittedName>
</protein>
<keyword evidence="1" id="KW-0472">Membrane</keyword>
<feature type="domain" description="DUF1468" evidence="2">
    <location>
        <begin position="10"/>
        <end position="141"/>
    </location>
</feature>
<gene>
    <name evidence="3" type="ORF">RSO01_76670</name>
</gene>
<proteinExistence type="predicted"/>
<dbReference type="Pfam" id="PF07331">
    <property type="entry name" value="TctB"/>
    <property type="match status" value="1"/>
</dbReference>
<organism evidence="3 4">
    <name type="scientific">Reyranella soli</name>
    <dbReference type="NCBI Taxonomy" id="1230389"/>
    <lineage>
        <taxon>Bacteria</taxon>
        <taxon>Pseudomonadati</taxon>
        <taxon>Pseudomonadota</taxon>
        <taxon>Alphaproteobacteria</taxon>
        <taxon>Hyphomicrobiales</taxon>
        <taxon>Reyranellaceae</taxon>
        <taxon>Reyranella</taxon>
    </lineage>
</organism>
<keyword evidence="4" id="KW-1185">Reference proteome</keyword>
<keyword evidence="1" id="KW-0812">Transmembrane</keyword>
<dbReference type="InterPro" id="IPR009936">
    <property type="entry name" value="DUF1468"/>
</dbReference>
<feature type="transmembrane region" description="Helical" evidence="1">
    <location>
        <begin position="119"/>
        <end position="138"/>
    </location>
</feature>
<dbReference type="AlphaFoldDB" id="A0A512NNI0"/>
<evidence type="ECO:0000256" key="1">
    <source>
        <dbReference type="SAM" id="Phobius"/>
    </source>
</evidence>
<feature type="transmembrane region" description="Helical" evidence="1">
    <location>
        <begin position="9"/>
        <end position="25"/>
    </location>
</feature>
<evidence type="ECO:0000259" key="2">
    <source>
        <dbReference type="Pfam" id="PF07331"/>
    </source>
</evidence>
<sequence length="149" mass="15910">MSRFLTKDFLAGLMFLAFGLVALYFGRHLAVGTGVRMGPGYVPRALAFILMGLGGIISLVALVSGSEPVEKPKWKPITLVTIGIVCFALLFERAGMLPALVVLVLISSLGGEEFKLTEVLGNMVVLTILCVIVFKLGLGMNISVIQGVW</sequence>
<dbReference type="EMBL" id="BKAJ01000167">
    <property type="protein sequence ID" value="GEP60501.1"/>
    <property type="molecule type" value="Genomic_DNA"/>
</dbReference>
<name>A0A512NNI0_9HYPH</name>
<evidence type="ECO:0000313" key="4">
    <source>
        <dbReference type="Proteomes" id="UP000321058"/>
    </source>
</evidence>
<dbReference type="Proteomes" id="UP000321058">
    <property type="component" value="Unassembled WGS sequence"/>
</dbReference>
<comment type="caution">
    <text evidence="3">The sequence shown here is derived from an EMBL/GenBank/DDBJ whole genome shotgun (WGS) entry which is preliminary data.</text>
</comment>
<dbReference type="RefSeq" id="WP_147155842.1">
    <property type="nucleotide sequence ID" value="NZ_BKAJ01000167.1"/>
</dbReference>
<keyword evidence="1" id="KW-1133">Transmembrane helix</keyword>
<accession>A0A512NNI0</accession>
<dbReference type="OrthoDB" id="5186924at2"/>
<feature type="transmembrane region" description="Helical" evidence="1">
    <location>
        <begin position="45"/>
        <end position="65"/>
    </location>
</feature>
<reference evidence="3 4" key="1">
    <citation type="submission" date="2019-07" db="EMBL/GenBank/DDBJ databases">
        <title>Whole genome shotgun sequence of Reyranella soli NBRC 108950.</title>
        <authorList>
            <person name="Hosoyama A."/>
            <person name="Uohara A."/>
            <person name="Ohji S."/>
            <person name="Ichikawa N."/>
        </authorList>
    </citation>
    <scope>NUCLEOTIDE SEQUENCE [LARGE SCALE GENOMIC DNA]</scope>
    <source>
        <strain evidence="3 4">NBRC 108950</strain>
    </source>
</reference>